<dbReference type="InterPro" id="IPR014273">
    <property type="entry name" value="Isocitrate_DH_bac-typ"/>
</dbReference>
<evidence type="ECO:0000256" key="10">
    <source>
        <dbReference type="ARBA" id="ARBA00022842"/>
    </source>
</evidence>
<keyword evidence="11" id="KW-0521">NADP</keyword>
<dbReference type="InterPro" id="IPR040978">
    <property type="entry name" value="Isocitrate_DH_TT1725_C"/>
</dbReference>
<evidence type="ECO:0000256" key="14">
    <source>
        <dbReference type="ARBA" id="ARBA00023554"/>
    </source>
</evidence>
<dbReference type="KEGG" id="eru:Erum8530"/>
<dbReference type="Pfam" id="PF00180">
    <property type="entry name" value="Iso_dh"/>
    <property type="match status" value="1"/>
</dbReference>
<evidence type="ECO:0000256" key="4">
    <source>
        <dbReference type="ARBA" id="ARBA00011738"/>
    </source>
</evidence>
<proteinExistence type="inferred from homology"/>
<dbReference type="PANTHER" id="PTHR11835:SF43">
    <property type="entry name" value="ISOPROPYLMALATE DEHYDROGENASE-LIKE DOMAIN-CONTAINING PROTEIN"/>
    <property type="match status" value="1"/>
</dbReference>
<comment type="cofactor">
    <cofactor evidence="1">
        <name>Mn(2+)</name>
        <dbReference type="ChEBI" id="CHEBI:29035"/>
    </cofactor>
</comment>
<name>A0A0H3M0E0_EHRRW</name>
<dbReference type="InterPro" id="IPR019818">
    <property type="entry name" value="IsoCit/isopropylmalate_DH_CS"/>
</dbReference>
<dbReference type="Proteomes" id="UP000001021">
    <property type="component" value="Chromosome"/>
</dbReference>
<dbReference type="GO" id="GO:0000287">
    <property type="term" value="F:magnesium ion binding"/>
    <property type="evidence" value="ECO:0007669"/>
    <property type="project" value="InterPro"/>
</dbReference>
<dbReference type="Pfam" id="PF18324">
    <property type="entry name" value="Isocitrate_DH_C_bact"/>
    <property type="match status" value="1"/>
</dbReference>
<evidence type="ECO:0000256" key="1">
    <source>
        <dbReference type="ARBA" id="ARBA00001936"/>
    </source>
</evidence>
<dbReference type="SUPFAM" id="SSF53659">
    <property type="entry name" value="Isocitrate/Isopropylmalate dehydrogenase-like"/>
    <property type="match status" value="1"/>
</dbReference>
<dbReference type="InterPro" id="IPR024084">
    <property type="entry name" value="IsoPropMal-DH-like_dom"/>
</dbReference>
<dbReference type="InterPro" id="IPR046997">
    <property type="entry name" value="Isocitrate_DH_TT1725_C_sf"/>
</dbReference>
<evidence type="ECO:0000256" key="11">
    <source>
        <dbReference type="ARBA" id="ARBA00022857"/>
    </source>
</evidence>
<evidence type="ECO:0000256" key="16">
    <source>
        <dbReference type="ARBA" id="ARBA00029990"/>
    </source>
</evidence>
<evidence type="ECO:0000256" key="15">
    <source>
        <dbReference type="ARBA" id="ARBA00029765"/>
    </source>
</evidence>
<dbReference type="GO" id="GO:0004449">
    <property type="term" value="F:isocitrate dehydrogenase (NAD+) activity"/>
    <property type="evidence" value="ECO:0007669"/>
    <property type="project" value="TreeGrafter"/>
</dbReference>
<keyword evidence="9" id="KW-0479">Metal-binding</keyword>
<accession>A0A0H3M0E0</accession>
<comment type="cofactor">
    <cofactor evidence="2">
        <name>Mg(2+)</name>
        <dbReference type="ChEBI" id="CHEBI:18420"/>
    </cofactor>
</comment>
<dbReference type="GO" id="GO:0006099">
    <property type="term" value="P:tricarboxylic acid cycle"/>
    <property type="evidence" value="ECO:0007669"/>
    <property type="project" value="UniProtKB-KW"/>
</dbReference>
<evidence type="ECO:0000313" key="21">
    <source>
        <dbReference type="Proteomes" id="UP000001021"/>
    </source>
</evidence>
<dbReference type="EMBL" id="CR925678">
    <property type="protein sequence ID" value="CAI27398.1"/>
    <property type="molecule type" value="Genomic_DNA"/>
</dbReference>
<evidence type="ECO:0000313" key="20">
    <source>
        <dbReference type="EMBL" id="CAI27398.1"/>
    </source>
</evidence>
<dbReference type="GO" id="GO:0006102">
    <property type="term" value="P:isocitrate metabolic process"/>
    <property type="evidence" value="ECO:0007669"/>
    <property type="project" value="TreeGrafter"/>
</dbReference>
<comment type="subunit">
    <text evidence="4">Homodimer.</text>
</comment>
<protein>
    <recommendedName>
        <fullName evidence="6">Isocitrate dehydrogenase [NADP]</fullName>
        <ecNumber evidence="5">1.1.1.42</ecNumber>
    </recommendedName>
    <alternativeName>
        <fullName evidence="15">IDP</fullName>
    </alternativeName>
    <alternativeName>
        <fullName evidence="16">NADP(+)-specific ICDH</fullName>
    </alternativeName>
    <alternativeName>
        <fullName evidence="17">Oxalosuccinate decarboxylase</fullName>
    </alternativeName>
</protein>
<dbReference type="SMART" id="SM01329">
    <property type="entry name" value="Iso_dh"/>
    <property type="match status" value="1"/>
</dbReference>
<gene>
    <name evidence="20" type="primary">icd</name>
    <name evidence="20" type="ordered locus">ERWE_CDS_09040</name>
</gene>
<evidence type="ECO:0000256" key="13">
    <source>
        <dbReference type="ARBA" id="ARBA00023211"/>
    </source>
</evidence>
<dbReference type="AlphaFoldDB" id="A0A0H3M0E0"/>
<evidence type="ECO:0000256" key="7">
    <source>
        <dbReference type="ARBA" id="ARBA00022435"/>
    </source>
</evidence>
<sequence>MSIPVTVAYGDGIGPEIMEAVLLILSEAKSGLVIETIELGHNLYKKEWSCGIAPSSWDSIHRTKVLLKSPTMTPQGQGHKSLNVTLRKKLGLYANVRPCISYHPVIKTKYPNLNVVIIRENEEDTYTGIEHRLTGDTYQCLKVITRSGSERICNYAFQYAMTHNRKKVTCLVKDNIMKMTDGIFHKSFSKIAEGYPSIISDHYIVDIGMARVATNPENFDVIVTTNLYGDIISDIVAELSGSIGLAGSANIGDNYAMFEAVHGSAPDIAGKNIANPSGLLSAAIQMLVYLKKFNEAELIHNAFLKTLEDGIHTADIYQDNISKEKVSTMDFAKAVVENFGQSPCHIQKPVLSIMNSTSGTTSVPYVYQPSYSDKILVGVDVTIGCDVIDLNLNQLIVDLRNIKHDQLELVLVHSKGLEIWPDESSTVNLSYVDQICCRFYMKCKSEITNDHVNQLLLELDKKKINVVKMEKLYLYDDQPGFFT</sequence>
<evidence type="ECO:0000256" key="3">
    <source>
        <dbReference type="ARBA" id="ARBA00007769"/>
    </source>
</evidence>
<keyword evidence="10" id="KW-0460">Magnesium</keyword>
<dbReference type="Gene3D" id="3.40.718.10">
    <property type="entry name" value="Isopropylmalate Dehydrogenase"/>
    <property type="match status" value="1"/>
</dbReference>
<dbReference type="Gene3D" id="3.30.70.1570">
    <property type="match status" value="1"/>
</dbReference>
<dbReference type="GO" id="GO:0051287">
    <property type="term" value="F:NAD binding"/>
    <property type="evidence" value="ECO:0007669"/>
    <property type="project" value="InterPro"/>
</dbReference>
<dbReference type="GO" id="GO:0006097">
    <property type="term" value="P:glyoxylate cycle"/>
    <property type="evidence" value="ECO:0007669"/>
    <property type="project" value="UniProtKB-KW"/>
</dbReference>
<keyword evidence="8" id="KW-0816">Tricarboxylic acid cycle</keyword>
<dbReference type="PROSITE" id="PS00470">
    <property type="entry name" value="IDH_IMDH"/>
    <property type="match status" value="1"/>
</dbReference>
<evidence type="ECO:0000256" key="17">
    <source>
        <dbReference type="ARBA" id="ARBA00031098"/>
    </source>
</evidence>
<organism evidence="20 21">
    <name type="scientific">Ehrlichia ruminantium (strain Welgevonden)</name>
    <dbReference type="NCBI Taxonomy" id="254945"/>
    <lineage>
        <taxon>Bacteria</taxon>
        <taxon>Pseudomonadati</taxon>
        <taxon>Pseudomonadota</taxon>
        <taxon>Alphaproteobacteria</taxon>
        <taxon>Rickettsiales</taxon>
        <taxon>Anaplasmataceae</taxon>
        <taxon>Ehrlichia</taxon>
    </lineage>
</organism>
<evidence type="ECO:0000256" key="18">
    <source>
        <dbReference type="ARBA" id="ARBA00046127"/>
    </source>
</evidence>
<keyword evidence="7" id="KW-0329">Glyoxylate bypass</keyword>
<comment type="similarity">
    <text evidence="3">Belongs to the isocitrate and isopropylmalate dehydrogenases family.</text>
</comment>
<reference evidence="20 21" key="1">
    <citation type="journal article" date="2006" name="J. Bacteriol.">
        <title>Comparative genomic analysis of three strains of Ehrlichia ruminantium reveals an active process of genome size plasticity.</title>
        <authorList>
            <person name="Frutos R."/>
            <person name="Viari A."/>
            <person name="Ferraz C."/>
            <person name="Morgat A."/>
            <person name="Eychenie S."/>
            <person name="Kandassami Y."/>
            <person name="Chantal I."/>
            <person name="Bensaid A."/>
            <person name="Coissac E."/>
            <person name="Vachiery N."/>
            <person name="Demaille J."/>
            <person name="Martinez D."/>
        </authorList>
    </citation>
    <scope>NUCLEOTIDE SEQUENCE [LARGE SCALE GENOMIC DNA]</scope>
    <source>
        <strain evidence="20 21">Welgevonden</strain>
    </source>
</reference>
<evidence type="ECO:0000259" key="19">
    <source>
        <dbReference type="SMART" id="SM01329"/>
    </source>
</evidence>
<comment type="catalytic activity">
    <reaction evidence="14">
        <text>D-threo-isocitrate + NADP(+) = 2-oxoglutarate + CO2 + NADPH</text>
        <dbReference type="Rhea" id="RHEA:19629"/>
        <dbReference type="ChEBI" id="CHEBI:15562"/>
        <dbReference type="ChEBI" id="CHEBI:16526"/>
        <dbReference type="ChEBI" id="CHEBI:16810"/>
        <dbReference type="ChEBI" id="CHEBI:57783"/>
        <dbReference type="ChEBI" id="CHEBI:58349"/>
        <dbReference type="EC" id="1.1.1.42"/>
    </reaction>
</comment>
<dbReference type="KEGG" id="erw:ERWE_CDS_09040"/>
<comment type="function">
    <text evidence="18">Catalyzes the oxidative decarboxylation of isocitrate to 2-oxoglutarate and carbon dioxide with the concomitant reduction of NADP(+).</text>
</comment>
<dbReference type="HOGENOM" id="CLU_031953_1_1_5"/>
<keyword evidence="13" id="KW-0464">Manganese</keyword>
<dbReference type="NCBIfam" id="TIGR02924">
    <property type="entry name" value="ICDH_alpha"/>
    <property type="match status" value="1"/>
</dbReference>
<dbReference type="EC" id="1.1.1.42" evidence="5"/>
<dbReference type="NCBIfam" id="NF006673">
    <property type="entry name" value="PRK09222.1"/>
    <property type="match status" value="1"/>
</dbReference>
<evidence type="ECO:0000256" key="9">
    <source>
        <dbReference type="ARBA" id="ARBA00022723"/>
    </source>
</evidence>
<dbReference type="PANTHER" id="PTHR11835">
    <property type="entry name" value="DECARBOXYLATING DEHYDROGENASES-ISOCITRATE, ISOPROPYLMALATE, TARTRATE"/>
    <property type="match status" value="1"/>
</dbReference>
<keyword evidence="12" id="KW-0560">Oxidoreductase</keyword>
<dbReference type="eggNOG" id="COG0473">
    <property type="taxonomic scope" value="Bacteria"/>
</dbReference>
<keyword evidence="21" id="KW-1185">Reference proteome</keyword>
<evidence type="ECO:0000256" key="12">
    <source>
        <dbReference type="ARBA" id="ARBA00023002"/>
    </source>
</evidence>
<dbReference type="GO" id="GO:0004450">
    <property type="term" value="F:isocitrate dehydrogenase (NADP+) activity"/>
    <property type="evidence" value="ECO:0007669"/>
    <property type="project" value="UniProtKB-EC"/>
</dbReference>
<evidence type="ECO:0000256" key="5">
    <source>
        <dbReference type="ARBA" id="ARBA00013013"/>
    </source>
</evidence>
<evidence type="ECO:0000256" key="8">
    <source>
        <dbReference type="ARBA" id="ARBA00022532"/>
    </source>
</evidence>
<evidence type="ECO:0000256" key="2">
    <source>
        <dbReference type="ARBA" id="ARBA00001946"/>
    </source>
</evidence>
<evidence type="ECO:0000256" key="6">
    <source>
        <dbReference type="ARBA" id="ARBA00019562"/>
    </source>
</evidence>
<dbReference type="GeneID" id="33058012"/>
<feature type="domain" description="Isopropylmalate dehydrogenase-like" evidence="19">
    <location>
        <begin position="4"/>
        <end position="335"/>
    </location>
</feature>
<dbReference type="RefSeq" id="WP_011155532.1">
    <property type="nucleotide sequence ID" value="NC_005295.2"/>
</dbReference>